<dbReference type="AlphaFoldDB" id="A0A495D5W2"/>
<comment type="caution">
    <text evidence="2">The sequence shown here is derived from an EMBL/GenBank/DDBJ whole genome shotgun (WGS) entry which is preliminary data.</text>
</comment>
<dbReference type="RefSeq" id="WP_075190014.1">
    <property type="nucleotide sequence ID" value="NZ_RBIM01000004.1"/>
</dbReference>
<organism evidence="2 3">
    <name type="scientific">Maricaulis maris</name>
    <dbReference type="NCBI Taxonomy" id="74318"/>
    <lineage>
        <taxon>Bacteria</taxon>
        <taxon>Pseudomonadati</taxon>
        <taxon>Pseudomonadota</taxon>
        <taxon>Alphaproteobacteria</taxon>
        <taxon>Maricaulales</taxon>
        <taxon>Maricaulaceae</taxon>
        <taxon>Maricaulis</taxon>
    </lineage>
</organism>
<evidence type="ECO:0000313" key="2">
    <source>
        <dbReference type="EMBL" id="RKQ96548.1"/>
    </source>
</evidence>
<keyword evidence="1" id="KW-0812">Transmembrane</keyword>
<name>A0A495D5W2_9PROT</name>
<dbReference type="EMBL" id="RBIM01000004">
    <property type="protein sequence ID" value="RKQ96548.1"/>
    <property type="molecule type" value="Genomic_DNA"/>
</dbReference>
<accession>A0A495D5W2</accession>
<gene>
    <name evidence="2" type="ORF">C7435_1879</name>
</gene>
<proteinExistence type="predicted"/>
<feature type="transmembrane region" description="Helical" evidence="1">
    <location>
        <begin position="24"/>
        <end position="45"/>
    </location>
</feature>
<protein>
    <submittedName>
        <fullName evidence="2">Uncharacterized protein</fullName>
    </submittedName>
</protein>
<reference evidence="2 3" key="1">
    <citation type="submission" date="2018-10" db="EMBL/GenBank/DDBJ databases">
        <title>Genomic Encyclopedia of Type Strains, Phase IV (KMG-IV): sequencing the most valuable type-strain genomes for metagenomic binning, comparative biology and taxonomic classification.</title>
        <authorList>
            <person name="Goeker M."/>
        </authorList>
    </citation>
    <scope>NUCLEOTIDE SEQUENCE [LARGE SCALE GENOMIC DNA]</scope>
    <source>
        <strain evidence="2 3">DSM 4734</strain>
    </source>
</reference>
<evidence type="ECO:0000313" key="3">
    <source>
        <dbReference type="Proteomes" id="UP000273675"/>
    </source>
</evidence>
<dbReference type="Proteomes" id="UP000273675">
    <property type="component" value="Unassembled WGS sequence"/>
</dbReference>
<sequence>MGEDQTSGDDKAEATAARAPGGRALIVLVFLILALVIAGLAWWVLQMRDAPPDDLWEVGTHEIDPDCVPGSAACPVLISPRPIGHGSAGEDDMVLTAVRYPELDDPIAQWGACMDTVLTCLAPTADSTPDDKSAALRSCVAAADCPQACRDRFADRADQAGADLARLMAEFDAIFVAEEAWCAPVQ</sequence>
<evidence type="ECO:0000256" key="1">
    <source>
        <dbReference type="SAM" id="Phobius"/>
    </source>
</evidence>
<keyword evidence="1" id="KW-0472">Membrane</keyword>
<keyword evidence="1" id="KW-1133">Transmembrane helix</keyword>